<evidence type="ECO:0000259" key="7">
    <source>
        <dbReference type="PROSITE" id="PS50011"/>
    </source>
</evidence>
<dbReference type="InterPro" id="IPR000719">
    <property type="entry name" value="Prot_kinase_dom"/>
</dbReference>
<keyword evidence="9" id="KW-1185">Reference proteome</keyword>
<evidence type="ECO:0000256" key="5">
    <source>
        <dbReference type="ARBA" id="ARBA00022840"/>
    </source>
</evidence>
<keyword evidence="5" id="KW-0067">ATP-binding</keyword>
<evidence type="ECO:0000256" key="2">
    <source>
        <dbReference type="ARBA" id="ARBA00022679"/>
    </source>
</evidence>
<keyword evidence="4" id="KW-0418">Kinase</keyword>
<dbReference type="Gene3D" id="3.30.200.20">
    <property type="entry name" value="Phosphorylase Kinase, domain 1"/>
    <property type="match status" value="1"/>
</dbReference>
<accession>A0A8C6KRM9</accession>
<dbReference type="PROSITE" id="PS50011">
    <property type="entry name" value="PROTEIN_KINASE_DOM"/>
    <property type="match status" value="1"/>
</dbReference>
<protein>
    <recommendedName>
        <fullName evidence="7">Protein kinase domain-containing protein</fullName>
    </recommendedName>
</protein>
<evidence type="ECO:0000313" key="9">
    <source>
        <dbReference type="Proteomes" id="UP000694548"/>
    </source>
</evidence>
<sequence>LHTAGGAFKKNMTLRTDSSAYKLGKLLNSGTYGNVFECKDLCRKQSLALKVIKINKYGQKEYKNMLQLQQVNPDHCNLVRLIEHFQIKNAHCLVYEKLDQSMSDFMRANKLRRLQLSEIRAIAQQMLVSLQTLESLKIVHSDIKPDNIMLVNQKSHPFKVKLIDFGLALKKSKMRTGLNLQNERYRAFEVIMGLPLDGGVDMWGLACCLAYFYIGKHLFDGDNIRDHLGKLLSFMETDSRKTWKKHLEEFISLLKEMLQMDKEKRIKPSEALNHNFITMNHLSERMASCAFMRFGKTGKGSNNPSVMALGDRDALQLEGAEYRDRKPKGFKAGPQKKGGQHDDDRQYRPFNKRRDSERPRTPPPARGGAPKSPRTGRVERRVSFEKKGGSP</sequence>
<evidence type="ECO:0000313" key="8">
    <source>
        <dbReference type="Ensembl" id="ENSNFUP00015009068.1"/>
    </source>
</evidence>
<reference evidence="8" key="2">
    <citation type="submission" date="2025-08" db="UniProtKB">
        <authorList>
            <consortium name="Ensembl"/>
        </authorList>
    </citation>
    <scope>IDENTIFICATION</scope>
</reference>
<dbReference type="PROSITE" id="PS00108">
    <property type="entry name" value="PROTEIN_KINASE_ST"/>
    <property type="match status" value="1"/>
</dbReference>
<feature type="domain" description="Protein kinase" evidence="7">
    <location>
        <begin position="21"/>
        <end position="277"/>
    </location>
</feature>
<feature type="region of interest" description="Disordered" evidence="6">
    <location>
        <begin position="321"/>
        <end position="391"/>
    </location>
</feature>
<evidence type="ECO:0000256" key="6">
    <source>
        <dbReference type="SAM" id="MobiDB-lite"/>
    </source>
</evidence>
<organism evidence="8 9">
    <name type="scientific">Nothobranchius furzeri</name>
    <name type="common">Turquoise killifish</name>
    <dbReference type="NCBI Taxonomy" id="105023"/>
    <lineage>
        <taxon>Eukaryota</taxon>
        <taxon>Metazoa</taxon>
        <taxon>Chordata</taxon>
        <taxon>Craniata</taxon>
        <taxon>Vertebrata</taxon>
        <taxon>Euteleostomi</taxon>
        <taxon>Actinopterygii</taxon>
        <taxon>Neopterygii</taxon>
        <taxon>Teleostei</taxon>
        <taxon>Neoteleostei</taxon>
        <taxon>Acanthomorphata</taxon>
        <taxon>Ovalentaria</taxon>
        <taxon>Atherinomorphae</taxon>
        <taxon>Cyprinodontiformes</taxon>
        <taxon>Nothobranchiidae</taxon>
        <taxon>Nothobranchius</taxon>
    </lineage>
</organism>
<dbReference type="InterPro" id="IPR011009">
    <property type="entry name" value="Kinase-like_dom_sf"/>
</dbReference>
<dbReference type="PANTHER" id="PTHR24058">
    <property type="entry name" value="DUAL SPECIFICITY PROTEIN KINASE"/>
    <property type="match status" value="1"/>
</dbReference>
<keyword evidence="1" id="KW-0723">Serine/threonine-protein kinase</keyword>
<dbReference type="InterPro" id="IPR050494">
    <property type="entry name" value="Ser_Thr_dual-spec_kinase"/>
</dbReference>
<dbReference type="InterPro" id="IPR008271">
    <property type="entry name" value="Ser/Thr_kinase_AS"/>
</dbReference>
<name>A0A8C6KRM9_NOTFU</name>
<dbReference type="SUPFAM" id="SSF56112">
    <property type="entry name" value="Protein kinase-like (PK-like)"/>
    <property type="match status" value="1"/>
</dbReference>
<dbReference type="GO" id="GO:0005524">
    <property type="term" value="F:ATP binding"/>
    <property type="evidence" value="ECO:0007669"/>
    <property type="project" value="UniProtKB-KW"/>
</dbReference>
<dbReference type="Gene3D" id="1.10.510.10">
    <property type="entry name" value="Transferase(Phosphotransferase) domain 1"/>
    <property type="match status" value="1"/>
</dbReference>
<evidence type="ECO:0000256" key="1">
    <source>
        <dbReference type="ARBA" id="ARBA00022527"/>
    </source>
</evidence>
<dbReference type="GeneTree" id="ENSGT00940000157742"/>
<dbReference type="PANTHER" id="PTHR24058:SF53">
    <property type="entry name" value="HOMEODOMAIN-INTERACTING PROTEIN KINASE 2"/>
    <property type="match status" value="1"/>
</dbReference>
<dbReference type="Ensembl" id="ENSNFUT00015009536.1">
    <property type="protein sequence ID" value="ENSNFUP00015009068.1"/>
    <property type="gene ID" value="ENSNFUG00015004403.1"/>
</dbReference>
<reference evidence="8" key="1">
    <citation type="submission" date="2014-08" db="EMBL/GenBank/DDBJ databases">
        <authorList>
            <person name="Senf B."/>
            <person name="Petzold A."/>
            <person name="Downie B.R."/>
            <person name="Koch P."/>
            <person name="Platzer M."/>
        </authorList>
    </citation>
    <scope>NUCLEOTIDE SEQUENCE [LARGE SCALE GENOMIC DNA]</scope>
    <source>
        <strain evidence="8">GRZ</strain>
    </source>
</reference>
<dbReference type="AlphaFoldDB" id="A0A8C6KRM9"/>
<dbReference type="SMART" id="SM00220">
    <property type="entry name" value="S_TKc"/>
    <property type="match status" value="1"/>
</dbReference>
<reference evidence="8" key="3">
    <citation type="submission" date="2025-09" db="UniProtKB">
        <authorList>
            <consortium name="Ensembl"/>
        </authorList>
    </citation>
    <scope>IDENTIFICATION</scope>
</reference>
<feature type="compositionally biased region" description="Basic and acidic residues" evidence="6">
    <location>
        <begin position="339"/>
        <end position="360"/>
    </location>
</feature>
<keyword evidence="2" id="KW-0808">Transferase</keyword>
<dbReference type="Proteomes" id="UP000694548">
    <property type="component" value="Chromosome sgr05"/>
</dbReference>
<dbReference type="GO" id="GO:0004674">
    <property type="term" value="F:protein serine/threonine kinase activity"/>
    <property type="evidence" value="ECO:0007669"/>
    <property type="project" value="UniProtKB-KW"/>
</dbReference>
<evidence type="ECO:0000256" key="4">
    <source>
        <dbReference type="ARBA" id="ARBA00022777"/>
    </source>
</evidence>
<evidence type="ECO:0000256" key="3">
    <source>
        <dbReference type="ARBA" id="ARBA00022741"/>
    </source>
</evidence>
<keyword evidence="3" id="KW-0547">Nucleotide-binding</keyword>
<proteinExistence type="predicted"/>
<dbReference type="Pfam" id="PF00069">
    <property type="entry name" value="Pkinase"/>
    <property type="match status" value="1"/>
</dbReference>
<feature type="compositionally biased region" description="Basic and acidic residues" evidence="6">
    <location>
        <begin position="376"/>
        <end position="391"/>
    </location>
</feature>